<organism evidence="2 3">
    <name type="scientific">Acaryochloris marina (strain MBIC 11017)</name>
    <dbReference type="NCBI Taxonomy" id="329726"/>
    <lineage>
        <taxon>Bacteria</taxon>
        <taxon>Bacillati</taxon>
        <taxon>Cyanobacteriota</taxon>
        <taxon>Cyanophyceae</taxon>
        <taxon>Acaryochloridales</taxon>
        <taxon>Acaryochloridaceae</taxon>
        <taxon>Acaryochloris</taxon>
    </lineage>
</organism>
<accession>B0C6K3</accession>
<evidence type="ECO:0000256" key="1">
    <source>
        <dbReference type="SAM" id="SignalP"/>
    </source>
</evidence>
<evidence type="ECO:0008006" key="4">
    <source>
        <dbReference type="Google" id="ProtNLM"/>
    </source>
</evidence>
<dbReference type="OrthoDB" id="572694at2"/>
<evidence type="ECO:0000313" key="2">
    <source>
        <dbReference type="EMBL" id="ABW26424.1"/>
    </source>
</evidence>
<reference evidence="2 3" key="1">
    <citation type="journal article" date="2008" name="Proc. Natl. Acad. Sci. U.S.A.">
        <title>Niche adaptation and genome expansion in the chlorophyll d-producing cyanobacterium Acaryochloris marina.</title>
        <authorList>
            <person name="Swingley W.D."/>
            <person name="Chen M."/>
            <person name="Cheung P.C."/>
            <person name="Conrad A.L."/>
            <person name="Dejesa L.C."/>
            <person name="Hao J."/>
            <person name="Honchak B.M."/>
            <person name="Karbach L.E."/>
            <person name="Kurdoglu A."/>
            <person name="Lahiri S."/>
            <person name="Mastrian S.D."/>
            <person name="Miyashita H."/>
            <person name="Page L."/>
            <person name="Ramakrishna P."/>
            <person name="Satoh S."/>
            <person name="Sattley W.M."/>
            <person name="Shimada Y."/>
            <person name="Taylor H.L."/>
            <person name="Tomo T."/>
            <person name="Tsuchiya T."/>
            <person name="Wang Z.T."/>
            <person name="Raymond J."/>
            <person name="Mimuro M."/>
            <person name="Blankenship R.E."/>
            <person name="Touchman J.W."/>
        </authorList>
    </citation>
    <scope>NUCLEOTIDE SEQUENCE [LARGE SCALE GENOMIC DNA]</scope>
    <source>
        <strain evidence="3">MBIC 11017</strain>
    </source>
</reference>
<name>B0C6K3_ACAM1</name>
<dbReference type="eggNOG" id="ENOG5033CV7">
    <property type="taxonomic scope" value="Bacteria"/>
</dbReference>
<keyword evidence="3" id="KW-1185">Reference proteome</keyword>
<evidence type="ECO:0000313" key="3">
    <source>
        <dbReference type="Proteomes" id="UP000000268"/>
    </source>
</evidence>
<sequence>MLPTAIAGLIALTPTLLPLPSVAKEAPTANTQAKAQPKRLTHFAHGLIFETPRGFSEVKSLGNDTIGVVAQKGNRKLKIRMAALAADWLELLDMEDEELLGYLKTTYLGINAPAREYHQRRFLGQTLSGELQYKRTSRGYNIVEIYLVPLSDGSKVMLALEADTYLPLPQVEHAFRTVSRTMREDPEFLKKLKKKKRR</sequence>
<keyword evidence="1" id="KW-0732">Signal</keyword>
<dbReference type="KEGG" id="amr:AM1_1393"/>
<dbReference type="Proteomes" id="UP000000268">
    <property type="component" value="Chromosome"/>
</dbReference>
<dbReference type="HOGENOM" id="CLU_1375592_0_0_3"/>
<feature type="signal peptide" evidence="1">
    <location>
        <begin position="1"/>
        <end position="23"/>
    </location>
</feature>
<gene>
    <name evidence="2" type="ordered locus">AM1_1393</name>
</gene>
<feature type="chain" id="PRO_5002748020" description="DUF1795 domain-containing protein" evidence="1">
    <location>
        <begin position="24"/>
        <end position="198"/>
    </location>
</feature>
<dbReference type="EMBL" id="CP000828">
    <property type="protein sequence ID" value="ABW26424.1"/>
    <property type="molecule type" value="Genomic_DNA"/>
</dbReference>
<dbReference type="AlphaFoldDB" id="B0C6K3"/>
<protein>
    <recommendedName>
        <fullName evidence="4">DUF1795 domain-containing protein</fullName>
    </recommendedName>
</protein>
<proteinExistence type="predicted"/>